<dbReference type="Pfam" id="PF03379">
    <property type="entry name" value="CcmB"/>
    <property type="match status" value="1"/>
</dbReference>
<evidence type="ECO:0000256" key="1">
    <source>
        <dbReference type="ARBA" id="ARBA00002442"/>
    </source>
</evidence>
<feature type="transmembrane region" description="Helical" evidence="12">
    <location>
        <begin position="205"/>
        <end position="232"/>
    </location>
</feature>
<dbReference type="EMBL" id="MLJW01000111">
    <property type="protein sequence ID" value="OIQ99059.1"/>
    <property type="molecule type" value="Genomic_DNA"/>
</dbReference>
<evidence type="ECO:0000256" key="12">
    <source>
        <dbReference type="SAM" id="Phobius"/>
    </source>
</evidence>
<dbReference type="GO" id="GO:0017004">
    <property type="term" value="P:cytochrome complex assembly"/>
    <property type="evidence" value="ECO:0007669"/>
    <property type="project" value="UniProtKB-KW"/>
</dbReference>
<evidence type="ECO:0000256" key="11">
    <source>
        <dbReference type="ARBA" id="ARBA00023136"/>
    </source>
</evidence>
<evidence type="ECO:0000256" key="6">
    <source>
        <dbReference type="ARBA" id="ARBA00022475"/>
    </source>
</evidence>
<comment type="function">
    <text evidence="1">Required for the export of heme to the periplasm for the biogenesis of c-type cytochromes.</text>
</comment>
<evidence type="ECO:0000256" key="5">
    <source>
        <dbReference type="ARBA" id="ARBA00022448"/>
    </source>
</evidence>
<protein>
    <recommendedName>
        <fullName evidence="4">Heme exporter protein B</fullName>
    </recommendedName>
</protein>
<evidence type="ECO:0000256" key="3">
    <source>
        <dbReference type="ARBA" id="ARBA00010544"/>
    </source>
</evidence>
<dbReference type="PANTHER" id="PTHR30070">
    <property type="entry name" value="HEME EXPORTER PROTEIN B"/>
    <property type="match status" value="1"/>
</dbReference>
<feature type="transmembrane region" description="Helical" evidence="12">
    <location>
        <begin position="104"/>
        <end position="128"/>
    </location>
</feature>
<comment type="caution">
    <text evidence="13">The sequence shown here is derived from an EMBL/GenBank/DDBJ whole genome shotgun (WGS) entry which is preliminary data.</text>
</comment>
<evidence type="ECO:0000256" key="10">
    <source>
        <dbReference type="ARBA" id="ARBA00022989"/>
    </source>
</evidence>
<dbReference type="NCBIfam" id="TIGR01190">
    <property type="entry name" value="ccmB"/>
    <property type="match status" value="1"/>
</dbReference>
<evidence type="ECO:0000256" key="2">
    <source>
        <dbReference type="ARBA" id="ARBA00004429"/>
    </source>
</evidence>
<gene>
    <name evidence="13" type="primary">ccmB_6</name>
    <name evidence="13" type="ORF">GALL_189730</name>
</gene>
<keyword evidence="8 12" id="KW-0812">Transmembrane</keyword>
<dbReference type="GO" id="GO:0005886">
    <property type="term" value="C:plasma membrane"/>
    <property type="evidence" value="ECO:0007669"/>
    <property type="project" value="UniProtKB-SubCell"/>
</dbReference>
<evidence type="ECO:0000256" key="9">
    <source>
        <dbReference type="ARBA" id="ARBA00022748"/>
    </source>
</evidence>
<dbReference type="InterPro" id="IPR003544">
    <property type="entry name" value="Cyt_c_biogenesis_CcmB"/>
</dbReference>
<feature type="transmembrane region" description="Helical" evidence="12">
    <location>
        <begin position="171"/>
        <end position="193"/>
    </location>
</feature>
<feature type="transmembrane region" description="Helical" evidence="12">
    <location>
        <begin position="140"/>
        <end position="165"/>
    </location>
</feature>
<keyword evidence="5" id="KW-0813">Transport</keyword>
<feature type="transmembrane region" description="Helical" evidence="12">
    <location>
        <begin position="65"/>
        <end position="84"/>
    </location>
</feature>
<keyword evidence="9" id="KW-0201">Cytochrome c-type biogenesis</keyword>
<comment type="subcellular location">
    <subcellularLocation>
        <location evidence="2">Cell inner membrane</location>
        <topology evidence="2">Multi-pass membrane protein</topology>
    </subcellularLocation>
</comment>
<reference evidence="13" key="1">
    <citation type="submission" date="2016-10" db="EMBL/GenBank/DDBJ databases">
        <title>Sequence of Gallionella enrichment culture.</title>
        <authorList>
            <person name="Poehlein A."/>
            <person name="Muehling M."/>
            <person name="Daniel R."/>
        </authorList>
    </citation>
    <scope>NUCLEOTIDE SEQUENCE</scope>
</reference>
<dbReference type="AlphaFoldDB" id="A0A1J5SBG5"/>
<dbReference type="PIRSF" id="PIRSF002764">
    <property type="entry name" value="CcmB"/>
    <property type="match status" value="1"/>
</dbReference>
<keyword evidence="10 12" id="KW-1133">Transmembrane helix</keyword>
<evidence type="ECO:0000256" key="7">
    <source>
        <dbReference type="ARBA" id="ARBA00022519"/>
    </source>
</evidence>
<evidence type="ECO:0000256" key="4">
    <source>
        <dbReference type="ARBA" id="ARBA00016452"/>
    </source>
</evidence>
<keyword evidence="7" id="KW-0997">Cell inner membrane</keyword>
<proteinExistence type="inferred from homology"/>
<organism evidence="13">
    <name type="scientific">mine drainage metagenome</name>
    <dbReference type="NCBI Taxonomy" id="410659"/>
    <lineage>
        <taxon>unclassified sequences</taxon>
        <taxon>metagenomes</taxon>
        <taxon>ecological metagenomes</taxon>
    </lineage>
</organism>
<dbReference type="GO" id="GO:0015232">
    <property type="term" value="F:heme transmembrane transporter activity"/>
    <property type="evidence" value="ECO:0007669"/>
    <property type="project" value="InterPro"/>
</dbReference>
<feature type="transmembrane region" description="Helical" evidence="12">
    <location>
        <begin position="33"/>
        <end position="53"/>
    </location>
</feature>
<evidence type="ECO:0000256" key="8">
    <source>
        <dbReference type="ARBA" id="ARBA00022692"/>
    </source>
</evidence>
<name>A0A1J5SBG5_9ZZZZ</name>
<dbReference type="PRINTS" id="PR01414">
    <property type="entry name" value="CCMBBIOGNSIS"/>
</dbReference>
<dbReference type="InterPro" id="IPR026031">
    <property type="entry name" value="Cyt_c_CcmB_bac"/>
</dbReference>
<evidence type="ECO:0000313" key="13">
    <source>
        <dbReference type="EMBL" id="OIQ99059.1"/>
    </source>
</evidence>
<keyword evidence="6" id="KW-1003">Cell membrane</keyword>
<comment type="similarity">
    <text evidence="3">Belongs to the CcmB/CycW/HelB family.</text>
</comment>
<sequence>MSRAGSVQTLGALGVFAAVVRRDLLLALRRKSEVFTTLFFFVIVVSLFPLGIGPELGLLRKIAPGVLWVAALLATMLSLNRLFAADYDDGTLEQMVLSPAPLGLMVAGKIVAHWLVSGLPLVLIAPLLGLQFDLAPRALAVLVISLLLGTPLLSMIGAIGAALTLGVRGGGVLVSLLTLPLYIPALIFGAGAVEADISGLGAGGHLSLLAALFALAAFFAPWATTAALRIALE</sequence>
<dbReference type="GO" id="GO:1903607">
    <property type="term" value="P:cytochrome c biosynthetic process"/>
    <property type="evidence" value="ECO:0007669"/>
    <property type="project" value="TreeGrafter"/>
</dbReference>
<dbReference type="PANTHER" id="PTHR30070:SF1">
    <property type="entry name" value="CYTOCHROME C BIOGENESIS B-RELATED"/>
    <property type="match status" value="1"/>
</dbReference>
<keyword evidence="11 12" id="KW-0472">Membrane</keyword>
<accession>A0A1J5SBG5</accession>